<evidence type="ECO:0000256" key="5">
    <source>
        <dbReference type="PROSITE-ProRule" id="PRU00708"/>
    </source>
</evidence>
<evidence type="ECO:0000256" key="6">
    <source>
        <dbReference type="SAM" id="MobiDB-lite"/>
    </source>
</evidence>
<feature type="region of interest" description="Disordered" evidence="6">
    <location>
        <begin position="44"/>
        <end position="104"/>
    </location>
</feature>
<dbReference type="Pfam" id="PF13041">
    <property type="entry name" value="PPR_2"/>
    <property type="match status" value="2"/>
</dbReference>
<evidence type="ECO:0000313" key="8">
    <source>
        <dbReference type="Proteomes" id="UP000324022"/>
    </source>
</evidence>
<name>A0A5C3EJ54_9BASI</name>
<accession>A0A5C3EJ54</accession>
<feature type="repeat" description="PPR" evidence="5">
    <location>
        <begin position="481"/>
        <end position="515"/>
    </location>
</feature>
<organism evidence="7 8">
    <name type="scientific">Ustilago trichophora</name>
    <dbReference type="NCBI Taxonomy" id="86804"/>
    <lineage>
        <taxon>Eukaryota</taxon>
        <taxon>Fungi</taxon>
        <taxon>Dikarya</taxon>
        <taxon>Basidiomycota</taxon>
        <taxon>Ustilaginomycotina</taxon>
        <taxon>Ustilaginomycetes</taxon>
        <taxon>Ustilaginales</taxon>
        <taxon>Ustilaginaceae</taxon>
        <taxon>Ustilago</taxon>
    </lineage>
</organism>
<sequence>MLRITGLTAVSASRRALQAGVQHQCSRSIVRSYSNAETSFSIYTPKANRQKIRREGMGTKQQRPKRSTSPHASQRPPRSSRSSSSTPRSKRVIGLHSPSVGQSALSDNTNTNLIHLQKAIDGQNIATIWSAWQNLGRDTHKLSRGEHSKLLRLCSTYASSIQDATQAQGWAARLSEFATTASLTGDVDLICGYFRLLLANGQAEDVIHIWEQIVRLRLDNGPDYSSEEATAESSTSETTEYEKFVRLDESREGDRVEAHDMVCLVAFACFHSSRASDFVELFEKVEFGSPFRLFFNMQRARRLFNSIPAHTSQPPGAASIAVDWKTMQSKLWDVELARGLSSGSGGPQRIARLLGSLFQMRQEDEAYHIFQTAMRAASSPSAWLSLGKLDGSKSPSSSLRAQWTESCWSVCLSNFIASNRNDLAKDVWTHFQQRQLRPTSRIWNALLDGYGRAKNYTAASQTWSTAVESASTGPSSTILPDEQMYTTMINIHFRAKKVEEALALLSDMKAQSTRHGGKLQVQAETFNAVLHGLFFNGRQAQAQELLDEMLSKGPAPNIGTVNTFLRAYARVGDLQSLASTLRLADKLKLTPDVVTFTTLLDALLRKGGQSATNSVVKTLDIMSNLGVQPNVVTYTAMIKACLVGAEAAQLDMASQSMLGDTTGRGRRQQQQQQDQMSSNDVRIEAALELLDRMVEAKVAPSEITYTALIGGCLQNPDAVAHAFETESVARHYCIPPKPLQRLGETAEIVQRWTRESPDVSLSLLLLEPMKSRGLPPSATTFRYLIEGLCSTRTDQAAFTRSMDLIDDMLLRSPLSEPHRQLGPFASSVLKGKDVHPPSMYAPSHRSWITIFSSLLDRLENGPRDKMATTTCARALATAIRLVREMGSLSGTEGGMSLSRLVERAASLITRHLR</sequence>
<keyword evidence="2" id="KW-0677">Repeat</keyword>
<dbReference type="Gene3D" id="1.25.40.10">
    <property type="entry name" value="Tetratricopeptide repeat domain"/>
    <property type="match status" value="3"/>
</dbReference>
<dbReference type="NCBIfam" id="TIGR00756">
    <property type="entry name" value="PPR"/>
    <property type="match status" value="1"/>
</dbReference>
<protein>
    <submittedName>
        <fullName evidence="7">Uncharacterized protein</fullName>
    </submittedName>
</protein>
<dbReference type="PANTHER" id="PTHR47447">
    <property type="entry name" value="OS03G0856100 PROTEIN"/>
    <property type="match status" value="1"/>
</dbReference>
<comment type="similarity">
    <text evidence="1">Belongs to the CCM1 family.</text>
</comment>
<feature type="region of interest" description="Disordered" evidence="6">
    <location>
        <begin position="658"/>
        <end position="679"/>
    </location>
</feature>
<comment type="function">
    <text evidence="3">Regulates mitochondrial small subunit maturation by controlling 15S rRNA 5'-end processing. Localizes to the 5' precursor of the 15S rRNA in a position that is subsequently occupied by mS47 in the mature yeast mtSSU. Uses structure and sequence-specific RNA recognition, binding to a single-stranded region of the precursor and specifically recognizing bases -6 to -1. The exchange of Ccm1 for mS47 is coupled to the irreversible removal of precursor rRNA that is accompanied by conformational changes of the mitoribosomal proteins uS5m and mS26. These conformational changes signal completion of 5'-end rRNA processing through protection of the mature 5'-end of the 15S rRNA and stabilization of mS47. The removal of the 5' precursor together with the dissociation of Ccm1 may be catalyzed by the 5'-3' exoribonuclease Pet127. Involved in the specific removal of group I introns in mitochondrial encoded transcripts.</text>
</comment>
<dbReference type="InterPro" id="IPR011990">
    <property type="entry name" value="TPR-like_helical_dom_sf"/>
</dbReference>
<dbReference type="OrthoDB" id="185373at2759"/>
<feature type="repeat" description="PPR" evidence="5">
    <location>
        <begin position="522"/>
        <end position="556"/>
    </location>
</feature>
<keyword evidence="8" id="KW-1185">Reference proteome</keyword>
<dbReference type="AlphaFoldDB" id="A0A5C3EJ54"/>
<evidence type="ECO:0000256" key="2">
    <source>
        <dbReference type="ARBA" id="ARBA00022737"/>
    </source>
</evidence>
<feature type="compositionally biased region" description="Low complexity" evidence="6">
    <location>
        <begin position="69"/>
        <end position="87"/>
    </location>
</feature>
<dbReference type="EMBL" id="OOIN01000032">
    <property type="protein sequence ID" value="SPO30250.1"/>
    <property type="molecule type" value="Genomic_DNA"/>
</dbReference>
<evidence type="ECO:0000313" key="7">
    <source>
        <dbReference type="EMBL" id="SPO30250.1"/>
    </source>
</evidence>
<comment type="subunit">
    <text evidence="4">Binds to mitochondrial small subunit 15S rRNA.</text>
</comment>
<proteinExistence type="inferred from homology"/>
<dbReference type="PANTHER" id="PTHR47447:SF17">
    <property type="entry name" value="OS12G0638900 PROTEIN"/>
    <property type="match status" value="1"/>
</dbReference>
<reference evidence="7 8" key="1">
    <citation type="submission" date="2018-03" db="EMBL/GenBank/DDBJ databases">
        <authorList>
            <person name="Guldener U."/>
        </authorList>
    </citation>
    <scope>NUCLEOTIDE SEQUENCE [LARGE SCALE GENOMIC DNA]</scope>
    <source>
        <strain evidence="7 8">NBRC100155</strain>
    </source>
</reference>
<dbReference type="InterPro" id="IPR002885">
    <property type="entry name" value="PPR_rpt"/>
</dbReference>
<evidence type="ECO:0000256" key="3">
    <source>
        <dbReference type="ARBA" id="ARBA00044493"/>
    </source>
</evidence>
<dbReference type="PROSITE" id="PS51375">
    <property type="entry name" value="PPR"/>
    <property type="match status" value="2"/>
</dbReference>
<gene>
    <name evidence="7" type="ORF">UTRI_05714</name>
</gene>
<dbReference type="Proteomes" id="UP000324022">
    <property type="component" value="Unassembled WGS sequence"/>
</dbReference>
<evidence type="ECO:0000256" key="1">
    <source>
        <dbReference type="ARBA" id="ARBA00006192"/>
    </source>
</evidence>
<evidence type="ECO:0000256" key="4">
    <source>
        <dbReference type="ARBA" id="ARBA00044511"/>
    </source>
</evidence>
<dbReference type="Pfam" id="PF01535">
    <property type="entry name" value="PPR"/>
    <property type="match status" value="2"/>
</dbReference>